<proteinExistence type="predicted"/>
<dbReference type="AlphaFoldDB" id="A0A7S3MTI9"/>
<reference evidence="1" key="1">
    <citation type="submission" date="2021-01" db="EMBL/GenBank/DDBJ databases">
        <authorList>
            <person name="Corre E."/>
            <person name="Pelletier E."/>
            <person name="Niang G."/>
            <person name="Scheremetjew M."/>
            <person name="Finn R."/>
            <person name="Kale V."/>
            <person name="Holt S."/>
            <person name="Cochrane G."/>
            <person name="Meng A."/>
            <person name="Brown T."/>
            <person name="Cohen L."/>
        </authorList>
    </citation>
    <scope>NUCLEOTIDE SEQUENCE</scope>
    <source>
        <strain evidence="1">Fehren 1</strain>
    </source>
</reference>
<accession>A0A7S3MTI9</accession>
<organism evidence="1">
    <name type="scientific">Favella ehrenbergii</name>
    <dbReference type="NCBI Taxonomy" id="182087"/>
    <lineage>
        <taxon>Eukaryota</taxon>
        <taxon>Sar</taxon>
        <taxon>Alveolata</taxon>
        <taxon>Ciliophora</taxon>
        <taxon>Intramacronucleata</taxon>
        <taxon>Spirotrichea</taxon>
        <taxon>Choreotrichia</taxon>
        <taxon>Tintinnida</taxon>
        <taxon>Xystonellidae</taxon>
        <taxon>Favella</taxon>
    </lineage>
</organism>
<protein>
    <submittedName>
        <fullName evidence="1">Uncharacterized protein</fullName>
    </submittedName>
</protein>
<dbReference type="EMBL" id="HBIE01037964">
    <property type="protein sequence ID" value="CAE0316692.1"/>
    <property type="molecule type" value="Transcribed_RNA"/>
</dbReference>
<evidence type="ECO:0000313" key="1">
    <source>
        <dbReference type="EMBL" id="CAE0316692.1"/>
    </source>
</evidence>
<sequence length="129" mass="14784">MWLLKTGSELVFKVQLQDFDALMAKYIGCQFMILLKQWGVPGAPEAKFKFKAFEEVYCERSSTYMTEGCRLDEECLLTNEKAHGRETTFTLTNMGTDLDAGDSKINLSYINIVCIPSYDADYYNSERVE</sequence>
<name>A0A7S3MTI9_9SPIT</name>
<gene>
    <name evidence="1" type="ORF">FEHR0123_LOCUS11654</name>
</gene>